<sequence length="327" mass="34661">MRDFSYMQADSVGAAVASHAKGADSAYISGGTTLLDLAKLEVMRPGHVVDVRKTGYDTVEQLDDGRLRIGTNVTNTDLAYHPIVKEHYTVLSDALLSGASTSIRNKATTGGNVMQRARCAYFRDTAAPCNKREPGSGCSAIGGHARSVFAVLGTSEHCVVAHPSDMCVAMAAIGGVVNVEGPNGKRDIDFLDFHLLPGDTPHLEHALEADEMITHVTLNAPIKGGKSHYLKLRDRASYQFALASSAVIVAMDGDVVRDARIAMGGVGTKPWRAAEAEKSLTGKPATEENFAKAADILFANAKPTDDNAFKVPLGKQAVVRSLQTVTA</sequence>
<feature type="domain" description="FAD-binding PCMH-type" evidence="2">
    <location>
        <begin position="1"/>
        <end position="223"/>
    </location>
</feature>
<dbReference type="InterPro" id="IPR016169">
    <property type="entry name" value="FAD-bd_PCMH_sub2"/>
</dbReference>
<dbReference type="FunCoup" id="A0A423PLX9">
    <property type="interactions" value="91"/>
</dbReference>
<dbReference type="GO" id="GO:0016491">
    <property type="term" value="F:oxidoreductase activity"/>
    <property type="evidence" value="ECO:0007669"/>
    <property type="project" value="InterPro"/>
</dbReference>
<dbReference type="SMART" id="SM01092">
    <property type="entry name" value="CO_deh_flav_C"/>
    <property type="match status" value="1"/>
</dbReference>
<dbReference type="Gene3D" id="3.30.43.10">
    <property type="entry name" value="Uridine Diphospho-n-acetylenolpyruvylglucosamine Reductase, domain 2"/>
    <property type="match status" value="1"/>
</dbReference>
<organism evidence="3 4">
    <name type="scientific">Salinisphaera japonica YTM-1</name>
    <dbReference type="NCBI Taxonomy" id="1209778"/>
    <lineage>
        <taxon>Bacteria</taxon>
        <taxon>Pseudomonadati</taxon>
        <taxon>Pseudomonadota</taxon>
        <taxon>Gammaproteobacteria</taxon>
        <taxon>Salinisphaerales</taxon>
        <taxon>Salinisphaeraceae</taxon>
        <taxon>Salinisphaera</taxon>
    </lineage>
</organism>
<dbReference type="SUPFAM" id="SSF56176">
    <property type="entry name" value="FAD-binding/transporter-associated domain-like"/>
    <property type="match status" value="1"/>
</dbReference>
<keyword evidence="1" id="KW-0274">FAD</keyword>
<keyword evidence="1" id="KW-0285">Flavoprotein</keyword>
<evidence type="ECO:0000313" key="3">
    <source>
        <dbReference type="EMBL" id="ROO26603.1"/>
    </source>
</evidence>
<dbReference type="InterPro" id="IPR051312">
    <property type="entry name" value="Diverse_Substr_Oxidored"/>
</dbReference>
<dbReference type="Proteomes" id="UP000285310">
    <property type="component" value="Unassembled WGS sequence"/>
</dbReference>
<dbReference type="Pfam" id="PF03450">
    <property type="entry name" value="CO_deh_flav_C"/>
    <property type="match status" value="1"/>
</dbReference>
<reference evidence="3 4" key="1">
    <citation type="submission" date="2013-10" db="EMBL/GenBank/DDBJ databases">
        <title>Salinisphaera japonica YTM-1 Genome Sequencing.</title>
        <authorList>
            <person name="Lai Q."/>
            <person name="Li C."/>
            <person name="Shao Z."/>
        </authorList>
    </citation>
    <scope>NUCLEOTIDE SEQUENCE [LARGE SCALE GENOMIC DNA]</scope>
    <source>
        <strain evidence="3 4">YTM-1</strain>
    </source>
</reference>
<dbReference type="PANTHER" id="PTHR42659">
    <property type="entry name" value="XANTHINE DEHYDROGENASE SUBUNIT C-RELATED"/>
    <property type="match status" value="1"/>
</dbReference>
<proteinExistence type="predicted"/>
<protein>
    <recommendedName>
        <fullName evidence="2">FAD-binding PCMH-type domain-containing protein</fullName>
    </recommendedName>
</protein>
<name>A0A423PLX9_9GAMM</name>
<dbReference type="RefSeq" id="WP_123658691.1">
    <property type="nucleotide sequence ID" value="NZ_AYKG01000034.1"/>
</dbReference>
<dbReference type="InterPro" id="IPR036683">
    <property type="entry name" value="CO_DH_flav_C_dom_sf"/>
</dbReference>
<dbReference type="Gene3D" id="3.30.465.10">
    <property type="match status" value="2"/>
</dbReference>
<dbReference type="InterPro" id="IPR016167">
    <property type="entry name" value="FAD-bd_PCMH_sub1"/>
</dbReference>
<dbReference type="PANTHER" id="PTHR42659:SF1">
    <property type="entry name" value="OXIDOREDUCTASE"/>
    <property type="match status" value="1"/>
</dbReference>
<keyword evidence="4" id="KW-1185">Reference proteome</keyword>
<gene>
    <name evidence="3" type="ORF">SAJA_11065</name>
</gene>
<dbReference type="Gene3D" id="3.30.390.50">
    <property type="entry name" value="CO dehydrogenase flavoprotein, C-terminal domain"/>
    <property type="match status" value="1"/>
</dbReference>
<dbReference type="InterPro" id="IPR005107">
    <property type="entry name" value="CO_DH_flav_C"/>
</dbReference>
<dbReference type="Pfam" id="PF00941">
    <property type="entry name" value="FAD_binding_5"/>
    <property type="match status" value="1"/>
</dbReference>
<dbReference type="SUPFAM" id="SSF55447">
    <property type="entry name" value="CO dehydrogenase flavoprotein C-terminal domain-like"/>
    <property type="match status" value="1"/>
</dbReference>
<evidence type="ECO:0000259" key="2">
    <source>
        <dbReference type="PROSITE" id="PS51387"/>
    </source>
</evidence>
<dbReference type="PROSITE" id="PS51387">
    <property type="entry name" value="FAD_PCMH"/>
    <property type="match status" value="1"/>
</dbReference>
<dbReference type="EMBL" id="AYKG01000034">
    <property type="protein sequence ID" value="ROO26603.1"/>
    <property type="molecule type" value="Genomic_DNA"/>
</dbReference>
<dbReference type="InterPro" id="IPR016166">
    <property type="entry name" value="FAD-bd_PCMH"/>
</dbReference>
<dbReference type="InterPro" id="IPR036318">
    <property type="entry name" value="FAD-bd_PCMH-like_sf"/>
</dbReference>
<dbReference type="InParanoid" id="A0A423PLX9"/>
<dbReference type="OrthoDB" id="9814706at2"/>
<dbReference type="InterPro" id="IPR002346">
    <property type="entry name" value="Mopterin_DH_FAD-bd"/>
</dbReference>
<dbReference type="GO" id="GO:0071949">
    <property type="term" value="F:FAD binding"/>
    <property type="evidence" value="ECO:0007669"/>
    <property type="project" value="InterPro"/>
</dbReference>
<evidence type="ECO:0000256" key="1">
    <source>
        <dbReference type="ARBA" id="ARBA00022827"/>
    </source>
</evidence>
<comment type="caution">
    <text evidence="3">The sequence shown here is derived from an EMBL/GenBank/DDBJ whole genome shotgun (WGS) entry which is preliminary data.</text>
</comment>
<dbReference type="AlphaFoldDB" id="A0A423PLX9"/>
<evidence type="ECO:0000313" key="4">
    <source>
        <dbReference type="Proteomes" id="UP000285310"/>
    </source>
</evidence>
<accession>A0A423PLX9</accession>